<dbReference type="PANTHER" id="PTHR46380:SF2">
    <property type="entry name" value="CYCLIN-D-BINDING MYB-LIKE TRANSCRIPTION FACTOR 1"/>
    <property type="match status" value="1"/>
</dbReference>
<feature type="compositionally biased region" description="Polar residues" evidence="4">
    <location>
        <begin position="71"/>
        <end position="85"/>
    </location>
</feature>
<evidence type="ECO:0008006" key="8">
    <source>
        <dbReference type="Google" id="ProtNLM"/>
    </source>
</evidence>
<dbReference type="PROSITE" id="PS50090">
    <property type="entry name" value="MYB_LIKE"/>
    <property type="match status" value="2"/>
</dbReference>
<gene>
    <name evidence="7" type="ORF">BDV23DRAFT_155735</name>
</gene>
<dbReference type="Pfam" id="PF13921">
    <property type="entry name" value="Myb_DNA-bind_6"/>
    <property type="match status" value="1"/>
</dbReference>
<protein>
    <recommendedName>
        <fullName evidence="8">Myb-like DNA-binding domain protein</fullName>
    </recommendedName>
</protein>
<dbReference type="SUPFAM" id="SSF46689">
    <property type="entry name" value="Homeodomain-like"/>
    <property type="match status" value="1"/>
</dbReference>
<proteinExistence type="predicted"/>
<keyword evidence="2" id="KW-0238">DNA-binding</keyword>
<dbReference type="OrthoDB" id="39591at2759"/>
<feature type="compositionally biased region" description="Low complexity" evidence="4">
    <location>
        <begin position="440"/>
        <end position="462"/>
    </location>
</feature>
<feature type="compositionally biased region" description="Acidic residues" evidence="4">
    <location>
        <begin position="640"/>
        <end position="651"/>
    </location>
</feature>
<evidence type="ECO:0000256" key="4">
    <source>
        <dbReference type="SAM" id="MobiDB-lite"/>
    </source>
</evidence>
<feature type="region of interest" description="Disordered" evidence="4">
    <location>
        <begin position="1"/>
        <end position="162"/>
    </location>
</feature>
<accession>A0A5N7C7W9</accession>
<feature type="compositionally biased region" description="Low complexity" evidence="4">
    <location>
        <begin position="398"/>
        <end position="407"/>
    </location>
</feature>
<feature type="compositionally biased region" description="Low complexity" evidence="4">
    <location>
        <begin position="528"/>
        <end position="540"/>
    </location>
</feature>
<evidence type="ECO:0000313" key="7">
    <source>
        <dbReference type="EMBL" id="KAE8390236.1"/>
    </source>
</evidence>
<feature type="region of interest" description="Disordered" evidence="4">
    <location>
        <begin position="371"/>
        <end position="707"/>
    </location>
</feature>
<feature type="compositionally biased region" description="Polar residues" evidence="4">
    <location>
        <begin position="42"/>
        <end position="52"/>
    </location>
</feature>
<feature type="compositionally biased region" description="Polar residues" evidence="4">
    <location>
        <begin position="552"/>
        <end position="562"/>
    </location>
</feature>
<feature type="compositionally biased region" description="Basic residues" evidence="4">
    <location>
        <begin position="388"/>
        <end position="397"/>
    </location>
</feature>
<dbReference type="GO" id="GO:0005634">
    <property type="term" value="C:nucleus"/>
    <property type="evidence" value="ECO:0007669"/>
    <property type="project" value="UniProtKB-SubCell"/>
</dbReference>
<name>A0A5N7C7W9_PETAA</name>
<evidence type="ECO:0000259" key="6">
    <source>
        <dbReference type="PROSITE" id="PS51294"/>
    </source>
</evidence>
<comment type="subcellular location">
    <subcellularLocation>
        <location evidence="1">Nucleus</location>
    </subcellularLocation>
</comment>
<feature type="domain" description="Myb-like" evidence="5">
    <location>
        <begin position="294"/>
        <end position="366"/>
    </location>
</feature>
<dbReference type="PANTHER" id="PTHR46380">
    <property type="entry name" value="CYCLIN-D-BINDING MYB-LIKE TRANSCRIPTION FACTOR 1"/>
    <property type="match status" value="1"/>
</dbReference>
<feature type="compositionally biased region" description="Low complexity" evidence="4">
    <location>
        <begin position="504"/>
        <end position="516"/>
    </location>
</feature>
<evidence type="ECO:0000256" key="1">
    <source>
        <dbReference type="ARBA" id="ARBA00004123"/>
    </source>
</evidence>
<dbReference type="EMBL" id="ML735257">
    <property type="protein sequence ID" value="KAE8390236.1"/>
    <property type="molecule type" value="Genomic_DNA"/>
</dbReference>
<feature type="compositionally biased region" description="Low complexity" evidence="4">
    <location>
        <begin position="563"/>
        <end position="577"/>
    </location>
</feature>
<dbReference type="GO" id="GO:0000976">
    <property type="term" value="F:transcription cis-regulatory region binding"/>
    <property type="evidence" value="ECO:0007669"/>
    <property type="project" value="TreeGrafter"/>
</dbReference>
<dbReference type="InterPro" id="IPR001005">
    <property type="entry name" value="SANT/Myb"/>
</dbReference>
<feature type="compositionally biased region" description="Basic and acidic residues" evidence="4">
    <location>
        <begin position="698"/>
        <end position="707"/>
    </location>
</feature>
<feature type="domain" description="Myb-like" evidence="5">
    <location>
        <begin position="242"/>
        <end position="291"/>
    </location>
</feature>
<feature type="domain" description="HTH myb-type" evidence="6">
    <location>
        <begin position="341"/>
        <end position="370"/>
    </location>
</feature>
<dbReference type="Gene3D" id="1.10.10.60">
    <property type="entry name" value="Homeodomain-like"/>
    <property type="match status" value="2"/>
</dbReference>
<dbReference type="InterPro" id="IPR051651">
    <property type="entry name" value="DMTF1_DNA-bind_reg"/>
</dbReference>
<evidence type="ECO:0000259" key="5">
    <source>
        <dbReference type="PROSITE" id="PS50090"/>
    </source>
</evidence>
<dbReference type="InterPro" id="IPR017930">
    <property type="entry name" value="Myb_dom"/>
</dbReference>
<dbReference type="AlphaFoldDB" id="A0A5N7C7W9"/>
<feature type="compositionally biased region" description="Polar residues" evidence="4">
    <location>
        <begin position="685"/>
        <end position="696"/>
    </location>
</feature>
<evidence type="ECO:0000256" key="2">
    <source>
        <dbReference type="ARBA" id="ARBA00023125"/>
    </source>
</evidence>
<feature type="domain" description="HTH myb-type" evidence="6">
    <location>
        <begin position="242"/>
        <end position="295"/>
    </location>
</feature>
<feature type="compositionally biased region" description="Polar residues" evidence="4">
    <location>
        <begin position="102"/>
        <end position="120"/>
    </location>
</feature>
<evidence type="ECO:0000256" key="3">
    <source>
        <dbReference type="ARBA" id="ARBA00023242"/>
    </source>
</evidence>
<dbReference type="SMART" id="SM00717">
    <property type="entry name" value="SANT"/>
    <property type="match status" value="3"/>
</dbReference>
<organism evidence="7">
    <name type="scientific">Petromyces alliaceus</name>
    <name type="common">Aspergillus alliaceus</name>
    <dbReference type="NCBI Taxonomy" id="209559"/>
    <lineage>
        <taxon>Eukaryota</taxon>
        <taxon>Fungi</taxon>
        <taxon>Dikarya</taxon>
        <taxon>Ascomycota</taxon>
        <taxon>Pezizomycotina</taxon>
        <taxon>Eurotiomycetes</taxon>
        <taxon>Eurotiomycetidae</taxon>
        <taxon>Eurotiales</taxon>
        <taxon>Aspergillaceae</taxon>
        <taxon>Aspergillus</taxon>
        <taxon>Aspergillus subgen. Circumdati</taxon>
    </lineage>
</organism>
<dbReference type="CDD" id="cd00167">
    <property type="entry name" value="SANT"/>
    <property type="match status" value="1"/>
</dbReference>
<keyword evidence="3" id="KW-0539">Nucleus</keyword>
<dbReference type="PROSITE" id="PS51294">
    <property type="entry name" value="HTH_MYB"/>
    <property type="match status" value="2"/>
</dbReference>
<feature type="compositionally biased region" description="Low complexity" evidence="4">
    <location>
        <begin position="652"/>
        <end position="675"/>
    </location>
</feature>
<feature type="compositionally biased region" description="Acidic residues" evidence="4">
    <location>
        <begin position="463"/>
        <end position="473"/>
    </location>
</feature>
<feature type="compositionally biased region" description="Basic and acidic residues" evidence="4">
    <location>
        <begin position="605"/>
        <end position="623"/>
    </location>
</feature>
<reference evidence="7" key="1">
    <citation type="submission" date="2019-04" db="EMBL/GenBank/DDBJ databases">
        <title>Friends and foes A comparative genomics studyof 23 Aspergillus species from section Flavi.</title>
        <authorList>
            <consortium name="DOE Joint Genome Institute"/>
            <person name="Kjaerbolling I."/>
            <person name="Vesth T."/>
            <person name="Frisvad J.C."/>
            <person name="Nybo J.L."/>
            <person name="Theobald S."/>
            <person name="Kildgaard S."/>
            <person name="Isbrandt T."/>
            <person name="Kuo A."/>
            <person name="Sato A."/>
            <person name="Lyhne E.K."/>
            <person name="Kogle M.E."/>
            <person name="Wiebenga A."/>
            <person name="Kun R.S."/>
            <person name="Lubbers R.J."/>
            <person name="Makela M.R."/>
            <person name="Barry K."/>
            <person name="Chovatia M."/>
            <person name="Clum A."/>
            <person name="Daum C."/>
            <person name="Haridas S."/>
            <person name="He G."/>
            <person name="LaButti K."/>
            <person name="Lipzen A."/>
            <person name="Mondo S."/>
            <person name="Riley R."/>
            <person name="Salamov A."/>
            <person name="Simmons B.A."/>
            <person name="Magnuson J.K."/>
            <person name="Henrissat B."/>
            <person name="Mortensen U.H."/>
            <person name="Larsen T.O."/>
            <person name="Devries R.P."/>
            <person name="Grigoriev I.V."/>
            <person name="Machida M."/>
            <person name="Baker S.E."/>
            <person name="Andersen M.R."/>
        </authorList>
    </citation>
    <scope>NUCLEOTIDE SEQUENCE [LARGE SCALE GENOMIC DNA]</scope>
    <source>
        <strain evidence="7">IBT 14317</strain>
    </source>
</reference>
<feature type="compositionally biased region" description="Basic and acidic residues" evidence="4">
    <location>
        <begin position="7"/>
        <end position="19"/>
    </location>
</feature>
<dbReference type="InterPro" id="IPR009057">
    <property type="entry name" value="Homeodomain-like_sf"/>
</dbReference>
<dbReference type="Proteomes" id="UP000326877">
    <property type="component" value="Unassembled WGS sequence"/>
</dbReference>
<sequence length="707" mass="78582">MGSGPSKKADDGLSDHPQKDNAAATPNRFNPLKPGKRKSSEHVNSSVALSPQNEEKPRLSKRTKLAHSLTEDNPSTKKPPTTNGDISFRIQYENSFKKPTSDPEIQSTPNEDTNTSSEPQESLAEPKPTPTPLLWTSQDGSTQQGEIRKGKRKREGKGQTGFFTPNEVQALEDFKIDFCNTNGLRADVFDAMVQHSEREKGVDFPCDSSITTKHEFWKTIYGILPNRERRSVYRFMRRHFQSSDVKPHHWTHEQDEELIRLVAQHGFKFALIAKEIGRNDDDVVQRWKNRLEHRTTMNRGPWSQKENVMLQDALQLAWKNLKEKGHDVGRDIYEIDETMISWGHISSKMGHCRSRQQCADKWRKARKKVQHLRENGNPDAVFDPLKESKRKNSKAKLKTATPTPTRTSVGHYKSNEYVISDDEGEDKEDHNTNSVNASPAKSISDVSKSTSESVESASVADSESADESASDDENATKAIAPKQTKSRHNSAQSGKKSKDKTIDPQPKAKSSKSPKQVTENKKNDIPKSSQSTTTTSASESGDSDSSSDSDTPASKQIVTNSGSKISPSAKKPSIIKTSKNKGMKNESSFEDDSNETSSGDEGSDESDKSESEVTSSSDHERTKSLKKSNAVKQKSQTSSSEEESSENESESSSDVSDSSSPESESKPSKPMSNKMDMLKRRRQAETSTSTIDSSPMSRDVKMEDVSE</sequence>
<dbReference type="GO" id="GO:0003700">
    <property type="term" value="F:DNA-binding transcription factor activity"/>
    <property type="evidence" value="ECO:0007669"/>
    <property type="project" value="TreeGrafter"/>
</dbReference>